<proteinExistence type="predicted"/>
<sequence length="42" mass="4649">MGARVAPVRPRILRRVIMIFSVTRKPATQNLSTTKAQGLICP</sequence>
<accession>X5MCB8</accession>
<dbReference type="HOGENOM" id="CLU_3248828_0_0_5"/>
<reference evidence="1 2" key="1">
    <citation type="journal article" date="2014" name="Front. Genet.">
        <title>Genome and metabolic network of "Candidatus Phaeomarinobacter ectocarpi" Ec32, a new candidate genus of Alphaproteobacteria frequently associated with brown algae.</title>
        <authorList>
            <person name="Dittami S.M."/>
            <person name="Barbeyron T."/>
            <person name="Boyen C."/>
            <person name="Cambefort J."/>
            <person name="Collet G."/>
            <person name="Delage L."/>
            <person name="Gobet A."/>
            <person name="Groisillier A."/>
            <person name="Leblanc C."/>
            <person name="Michel G."/>
            <person name="Scornet D."/>
            <person name="Siegel A."/>
            <person name="Tapia J.E."/>
            <person name="Tonon T."/>
        </authorList>
    </citation>
    <scope>NUCLEOTIDE SEQUENCE [LARGE SCALE GENOMIC DNA]</scope>
    <source>
        <strain evidence="1 2">Ec32</strain>
    </source>
</reference>
<dbReference type="Proteomes" id="UP000032160">
    <property type="component" value="Chromosome I"/>
</dbReference>
<evidence type="ECO:0000313" key="1">
    <source>
        <dbReference type="EMBL" id="CDO59022.1"/>
    </source>
</evidence>
<dbReference type="EMBL" id="HG966617">
    <property type="protein sequence ID" value="CDO59022.1"/>
    <property type="molecule type" value="Genomic_DNA"/>
</dbReference>
<keyword evidence="2" id="KW-1185">Reference proteome</keyword>
<protein>
    <submittedName>
        <fullName evidence="1">Uncharacterized protein</fullName>
    </submittedName>
</protein>
<gene>
    <name evidence="1" type="ORF">BN1012_Phect808</name>
</gene>
<evidence type="ECO:0000313" key="2">
    <source>
        <dbReference type="Proteomes" id="UP000032160"/>
    </source>
</evidence>
<name>X5MCB8_9HYPH</name>
<dbReference type="STRING" id="1458461.BN1012_Phect808"/>
<dbReference type="AlphaFoldDB" id="X5MCB8"/>
<organism evidence="1 2">
    <name type="scientific">Candidatus Phaeomarinibacter ectocarpi</name>
    <dbReference type="NCBI Taxonomy" id="1458461"/>
    <lineage>
        <taxon>Bacteria</taxon>
        <taxon>Pseudomonadati</taxon>
        <taxon>Pseudomonadota</taxon>
        <taxon>Alphaproteobacteria</taxon>
        <taxon>Hyphomicrobiales</taxon>
        <taxon>Parvibaculaceae</taxon>
        <taxon>Candidatus Phaeomarinibacter</taxon>
    </lineage>
</organism>
<dbReference type="KEGG" id="pect:BN1012_Phect808"/>